<keyword evidence="2" id="KW-1185">Reference proteome</keyword>
<dbReference type="EMBL" id="FNJL01000069">
    <property type="protein sequence ID" value="SDP94825.1"/>
    <property type="molecule type" value="Genomic_DNA"/>
</dbReference>
<gene>
    <name evidence="1" type="ORF">SAMN04489708_1692</name>
</gene>
<proteinExistence type="predicted"/>
<reference evidence="2" key="1">
    <citation type="submission" date="2016-10" db="EMBL/GenBank/DDBJ databases">
        <authorList>
            <person name="Varghese N."/>
            <person name="Submissions S."/>
        </authorList>
    </citation>
    <scope>NUCLEOTIDE SEQUENCE [LARGE SCALE GENOMIC DNA]</scope>
    <source>
        <strain evidence="2">DSM 17101</strain>
    </source>
</reference>
<sequence length="313" mass="33667">MHSHSNVHDALAAALVPLAKPGSFKDPVVRGHVLHVAQALAAVRCALETSAHAVAIARLRALSVTAAQLARVADRLPRGPLHGLMTNKVRASANWASGMLEYGWYGLAPTSQVAWGLGFDPRDFGTAAENPSLHWIACGTVPLYLTQSWQVLGGVIDAALLRGLGDLARSVCDQPDVRCTIFSGSSYRDTAHQLECMKNALLSMDLRMQECAWMLAQLSKRLDPLAGRVLSALDARYSGATGLPVEYIYSEFDQVQQHNLKSWCAAQLRLLHVRLLDEDGGLLAQGGDAVVDARRLLLGGMAGLPTRDEACTT</sequence>
<evidence type="ECO:0000313" key="2">
    <source>
        <dbReference type="Proteomes" id="UP000199317"/>
    </source>
</evidence>
<evidence type="ECO:0000313" key="1">
    <source>
        <dbReference type="EMBL" id="SDP94825.1"/>
    </source>
</evidence>
<dbReference type="Proteomes" id="UP000199317">
    <property type="component" value="Unassembled WGS sequence"/>
</dbReference>
<name>A0A1H0WWN3_9BURK</name>
<accession>A0A1H0WWN3</accession>
<dbReference type="AlphaFoldDB" id="A0A1H0WWN3"/>
<organism evidence="1 2">
    <name type="scientific">Paracidovorax cattleyae</name>
    <dbReference type="NCBI Taxonomy" id="80868"/>
    <lineage>
        <taxon>Bacteria</taxon>
        <taxon>Pseudomonadati</taxon>
        <taxon>Pseudomonadota</taxon>
        <taxon>Betaproteobacteria</taxon>
        <taxon>Burkholderiales</taxon>
        <taxon>Comamonadaceae</taxon>
        <taxon>Paracidovorax</taxon>
    </lineage>
</organism>
<dbReference type="RefSeq" id="WP_092840509.1">
    <property type="nucleotide sequence ID" value="NZ_FNJL01000069.1"/>
</dbReference>
<protein>
    <submittedName>
        <fullName evidence="1">Uncharacterized protein</fullName>
    </submittedName>
</protein>
<dbReference type="OrthoDB" id="8824175at2"/>